<sequence length="261" mass="29069">MMTNNVPDTNHAIRAAATCEISWIGVDGKRHATALTPLSDGEQLTVAFTFAQAEQARSLAEADTATVTITDPRSGSSTWTPLLIHGDVSMRVDLEGEIFTDTLLPEELAKYPPSRALADSIILRREHWWYLPRLLIDITPTAVEPFAERIKGQPLLFTSDRRAHVLDTNPIEVHRPTESHHIGEDMPEGPAALFNHDFSVPDMEQWTEWLATGDIAQGEFHFDFQTGTVDLSRPRGLFARFRHQAQLEKACRTALAAAGHQ</sequence>
<keyword evidence="2" id="KW-1185">Reference proteome</keyword>
<name>A0A895XIF0_9ACTN</name>
<protein>
    <submittedName>
        <fullName evidence="1">Uncharacterized protein</fullName>
    </submittedName>
</protein>
<proteinExistence type="predicted"/>
<dbReference type="RefSeq" id="WP_213171115.1">
    <property type="nucleotide sequence ID" value="NZ_CP070496.1"/>
</dbReference>
<dbReference type="AlphaFoldDB" id="A0A895XIF0"/>
<dbReference type="KEGG" id="nav:JQS30_15355"/>
<organism evidence="1 2">
    <name type="scientific">Natronoglycomyces albus</name>
    <dbReference type="NCBI Taxonomy" id="2811108"/>
    <lineage>
        <taxon>Bacteria</taxon>
        <taxon>Bacillati</taxon>
        <taxon>Actinomycetota</taxon>
        <taxon>Actinomycetes</taxon>
        <taxon>Glycomycetales</taxon>
        <taxon>Glycomycetaceae</taxon>
        <taxon>Natronoglycomyces</taxon>
    </lineage>
</organism>
<dbReference type="EMBL" id="CP070496">
    <property type="protein sequence ID" value="QSB05114.1"/>
    <property type="molecule type" value="Genomic_DNA"/>
</dbReference>
<gene>
    <name evidence="1" type="ORF">JQS30_15355</name>
</gene>
<reference evidence="1" key="1">
    <citation type="submission" date="2021-02" db="EMBL/GenBank/DDBJ databases">
        <title>Natronoglycomyces albus gen. nov., sp. nov, a haloalkaliphilic actinobacterium from a soda solonchak soil.</title>
        <authorList>
            <person name="Sorokin D.Y."/>
            <person name="Khijniak T.V."/>
            <person name="Zakharycheva A.P."/>
            <person name="Boueva O.V."/>
            <person name="Ariskina E.V."/>
            <person name="Hahnke R.L."/>
            <person name="Bunk B."/>
            <person name="Sproer C."/>
            <person name="Schumann P."/>
            <person name="Evtushenko L.I."/>
            <person name="Kublanov I.V."/>
        </authorList>
    </citation>
    <scope>NUCLEOTIDE SEQUENCE</scope>
    <source>
        <strain evidence="1">DSM 106290</strain>
    </source>
</reference>
<evidence type="ECO:0000313" key="1">
    <source>
        <dbReference type="EMBL" id="QSB05114.1"/>
    </source>
</evidence>
<evidence type="ECO:0000313" key="2">
    <source>
        <dbReference type="Proteomes" id="UP000662939"/>
    </source>
</evidence>
<accession>A0A895XIF0</accession>
<dbReference type="Proteomes" id="UP000662939">
    <property type="component" value="Chromosome"/>
</dbReference>